<name>A0A4C1UIQ2_EUMVA</name>
<accession>A0A4C1UIQ2</accession>
<comment type="caution">
    <text evidence="1">The sequence shown here is derived from an EMBL/GenBank/DDBJ whole genome shotgun (WGS) entry which is preliminary data.</text>
</comment>
<gene>
    <name evidence="1" type="ORF">EVAR_81733_1</name>
</gene>
<evidence type="ECO:0000313" key="2">
    <source>
        <dbReference type="Proteomes" id="UP000299102"/>
    </source>
</evidence>
<protein>
    <submittedName>
        <fullName evidence="1">Uncharacterized protein</fullName>
    </submittedName>
</protein>
<dbReference type="Proteomes" id="UP000299102">
    <property type="component" value="Unassembled WGS sequence"/>
</dbReference>
<dbReference type="AlphaFoldDB" id="A0A4C1UIQ2"/>
<dbReference type="EMBL" id="BGZK01000173">
    <property type="protein sequence ID" value="GBP25852.1"/>
    <property type="molecule type" value="Genomic_DNA"/>
</dbReference>
<reference evidence="1 2" key="1">
    <citation type="journal article" date="2019" name="Commun. Biol.">
        <title>The bagworm genome reveals a unique fibroin gene that provides high tensile strength.</title>
        <authorList>
            <person name="Kono N."/>
            <person name="Nakamura H."/>
            <person name="Ohtoshi R."/>
            <person name="Tomita M."/>
            <person name="Numata K."/>
            <person name="Arakawa K."/>
        </authorList>
    </citation>
    <scope>NUCLEOTIDE SEQUENCE [LARGE SCALE GENOMIC DNA]</scope>
</reference>
<keyword evidence="2" id="KW-1185">Reference proteome</keyword>
<organism evidence="1 2">
    <name type="scientific">Eumeta variegata</name>
    <name type="common">Bagworm moth</name>
    <name type="synonym">Eumeta japonica</name>
    <dbReference type="NCBI Taxonomy" id="151549"/>
    <lineage>
        <taxon>Eukaryota</taxon>
        <taxon>Metazoa</taxon>
        <taxon>Ecdysozoa</taxon>
        <taxon>Arthropoda</taxon>
        <taxon>Hexapoda</taxon>
        <taxon>Insecta</taxon>
        <taxon>Pterygota</taxon>
        <taxon>Neoptera</taxon>
        <taxon>Endopterygota</taxon>
        <taxon>Lepidoptera</taxon>
        <taxon>Glossata</taxon>
        <taxon>Ditrysia</taxon>
        <taxon>Tineoidea</taxon>
        <taxon>Psychidae</taxon>
        <taxon>Oiketicinae</taxon>
        <taxon>Eumeta</taxon>
    </lineage>
</organism>
<evidence type="ECO:0000313" key="1">
    <source>
        <dbReference type="EMBL" id="GBP25852.1"/>
    </source>
</evidence>
<sequence>MKRKLYEHHKISGDVRGRADTDIGIDEAPHRHPKHSLNNRAIDWTLRQLRLRIFAPKVANRRRTPLSFHVRSSGVDVVVSRDRPQFLFLRNLPRNVRYLNIGDSHIARFSRFFSFPKVNRTNKVGGMRPNIYDRRPRICRANTARAPGAGVVMK</sequence>
<proteinExistence type="predicted"/>